<organism evidence="10 11">
    <name type="scientific">Microbulbifer harenosus</name>
    <dbReference type="NCBI Taxonomy" id="2576840"/>
    <lineage>
        <taxon>Bacteria</taxon>
        <taxon>Pseudomonadati</taxon>
        <taxon>Pseudomonadota</taxon>
        <taxon>Gammaproteobacteria</taxon>
        <taxon>Cellvibrionales</taxon>
        <taxon>Microbulbiferaceae</taxon>
        <taxon>Microbulbifer</taxon>
    </lineage>
</organism>
<evidence type="ECO:0000256" key="7">
    <source>
        <dbReference type="SAM" id="Phobius"/>
    </source>
</evidence>
<dbReference type="SUPFAM" id="SSF90123">
    <property type="entry name" value="ABC transporter transmembrane region"/>
    <property type="match status" value="1"/>
</dbReference>
<comment type="caution">
    <text evidence="10">The sequence shown here is derived from an EMBL/GenBank/DDBJ whole genome shotgun (WGS) entry which is preliminary data.</text>
</comment>
<keyword evidence="3" id="KW-0547">Nucleotide-binding</keyword>
<dbReference type="InterPro" id="IPR036640">
    <property type="entry name" value="ABC1_TM_sf"/>
</dbReference>
<reference evidence="10 11" key="1">
    <citation type="submission" date="2019-05" db="EMBL/GenBank/DDBJ databases">
        <title>Microbulbifer harenosus sp. nov., an alginate-degrading bacterium isolated from coastal sand.</title>
        <authorList>
            <person name="Huang H."/>
            <person name="Mo K."/>
            <person name="Bao S."/>
        </authorList>
    </citation>
    <scope>NUCLEOTIDE SEQUENCE [LARGE SCALE GENOMIC DNA]</scope>
    <source>
        <strain evidence="10 11">HB161719</strain>
    </source>
</reference>
<keyword evidence="10" id="KW-0689">Ribosomal protein</keyword>
<dbReference type="InterPro" id="IPR011918">
    <property type="entry name" value="ABC_MsbA_ATP-bd"/>
</dbReference>
<feature type="transmembrane region" description="Helical" evidence="7">
    <location>
        <begin position="278"/>
        <end position="299"/>
    </location>
</feature>
<evidence type="ECO:0000256" key="4">
    <source>
        <dbReference type="ARBA" id="ARBA00022840"/>
    </source>
</evidence>
<dbReference type="SUPFAM" id="SSF52540">
    <property type="entry name" value="P-loop containing nucleoside triphosphate hydrolases"/>
    <property type="match status" value="1"/>
</dbReference>
<dbReference type="Proteomes" id="UP000306791">
    <property type="component" value="Unassembled WGS sequence"/>
</dbReference>
<keyword evidence="11" id="KW-1185">Reference proteome</keyword>
<dbReference type="Pfam" id="PF00664">
    <property type="entry name" value="ABC_membrane"/>
    <property type="match status" value="1"/>
</dbReference>
<dbReference type="InterPro" id="IPR011527">
    <property type="entry name" value="ABC1_TM_dom"/>
</dbReference>
<dbReference type="SMART" id="SM00382">
    <property type="entry name" value="AAA"/>
    <property type="match status" value="1"/>
</dbReference>
<feature type="domain" description="ABC transporter" evidence="8">
    <location>
        <begin position="342"/>
        <end position="578"/>
    </location>
</feature>
<dbReference type="InterPro" id="IPR039421">
    <property type="entry name" value="Type_1_exporter"/>
</dbReference>
<dbReference type="Pfam" id="PF00005">
    <property type="entry name" value="ABC_tran"/>
    <property type="match status" value="1"/>
</dbReference>
<evidence type="ECO:0000256" key="1">
    <source>
        <dbReference type="ARBA" id="ARBA00004651"/>
    </source>
</evidence>
<evidence type="ECO:0000259" key="9">
    <source>
        <dbReference type="PROSITE" id="PS50929"/>
    </source>
</evidence>
<dbReference type="Gene3D" id="1.20.1560.10">
    <property type="entry name" value="ABC transporter type 1, transmembrane domain"/>
    <property type="match status" value="1"/>
</dbReference>
<protein>
    <submittedName>
        <fullName evidence="10">ATP-binding cassette domain-containing protein</fullName>
    </submittedName>
</protein>
<dbReference type="InterPro" id="IPR017871">
    <property type="entry name" value="ABC_transporter-like_CS"/>
</dbReference>
<feature type="domain" description="ABC transmembrane type-1" evidence="9">
    <location>
        <begin position="23"/>
        <end position="304"/>
    </location>
</feature>
<keyword evidence="2 7" id="KW-0812">Transmembrane</keyword>
<dbReference type="RefSeq" id="WP_138234585.1">
    <property type="nucleotide sequence ID" value="NZ_CP185860.1"/>
</dbReference>
<feature type="transmembrane region" description="Helical" evidence="7">
    <location>
        <begin position="58"/>
        <end position="78"/>
    </location>
</feature>
<evidence type="ECO:0000256" key="5">
    <source>
        <dbReference type="ARBA" id="ARBA00022989"/>
    </source>
</evidence>
<accession>A0ABY2UQW4</accession>
<dbReference type="GO" id="GO:0005524">
    <property type="term" value="F:ATP binding"/>
    <property type="evidence" value="ECO:0007669"/>
    <property type="project" value="UniProtKB-KW"/>
</dbReference>
<keyword evidence="6 7" id="KW-0472">Membrane</keyword>
<name>A0ABY2UQW4_9GAMM</name>
<dbReference type="GO" id="GO:0005840">
    <property type="term" value="C:ribosome"/>
    <property type="evidence" value="ECO:0007669"/>
    <property type="project" value="UniProtKB-KW"/>
</dbReference>
<feature type="transmembrane region" description="Helical" evidence="7">
    <location>
        <begin position="128"/>
        <end position="155"/>
    </location>
</feature>
<keyword evidence="10" id="KW-0687">Ribonucleoprotein</keyword>
<evidence type="ECO:0000256" key="3">
    <source>
        <dbReference type="ARBA" id="ARBA00022741"/>
    </source>
</evidence>
<feature type="transmembrane region" description="Helical" evidence="7">
    <location>
        <begin position="161"/>
        <end position="180"/>
    </location>
</feature>
<dbReference type="Gene3D" id="3.40.50.300">
    <property type="entry name" value="P-loop containing nucleotide triphosphate hydrolases"/>
    <property type="match status" value="1"/>
</dbReference>
<dbReference type="NCBIfam" id="TIGR02204">
    <property type="entry name" value="MsbA_rel"/>
    <property type="match status" value="1"/>
</dbReference>
<dbReference type="CDD" id="cd18575">
    <property type="entry name" value="ABC_6TM_bac_exporter_ABCB8_10_like"/>
    <property type="match status" value="1"/>
</dbReference>
<dbReference type="InterPro" id="IPR003439">
    <property type="entry name" value="ABC_transporter-like_ATP-bd"/>
</dbReference>
<dbReference type="CDD" id="cd03249">
    <property type="entry name" value="ABC_MTABC3_MDL1_MDL2"/>
    <property type="match status" value="1"/>
</dbReference>
<keyword evidence="4 10" id="KW-0067">ATP-binding</keyword>
<dbReference type="PANTHER" id="PTHR43394">
    <property type="entry name" value="ATP-DEPENDENT PERMEASE MDL1, MITOCHONDRIAL"/>
    <property type="match status" value="1"/>
</dbReference>
<comment type="subcellular location">
    <subcellularLocation>
        <location evidence="1">Cell membrane</location>
        <topology evidence="1">Multi-pass membrane protein</topology>
    </subcellularLocation>
</comment>
<evidence type="ECO:0000256" key="2">
    <source>
        <dbReference type="ARBA" id="ARBA00022692"/>
    </source>
</evidence>
<proteinExistence type="predicted"/>
<dbReference type="EMBL" id="VANI01000004">
    <property type="protein sequence ID" value="TLM79414.1"/>
    <property type="molecule type" value="Genomic_DNA"/>
</dbReference>
<feature type="transmembrane region" description="Helical" evidence="7">
    <location>
        <begin position="244"/>
        <end position="263"/>
    </location>
</feature>
<sequence length="591" mass="64186">MSARAMVAVLWRFVRPYGGVLCGAGVALVFTAGVTLAIGQGVRLLVDQGLTGDSSQALGRAVLVIMALALLMAVGTYARHYLVSWLGERVVADLRKAVFDHIITLHPSFFETNRSGEIMSRLTTDTSLLQHIIGTSFSMALRSALMFVGALILLLFTNLKLSVMVLVGVPLVLLPIVFYGRRVRRLSKASQDSIADVGSYAGEIIQHIKTVQSYTREQHEQQAFAVEVETAFNVARRRIRQRSLLVAVVILLMFGAVSALLWVGGNDMIAGRMSSGDLAAFVFYAIMMGSAVATISEVYGELQRATGATERLVDLLNVKAEIPAGDGDAVTGSLAGENEAQVEFESVEFSYPSRPDQPAIRGLDLSVAAGRSLALVGPSGAGKSTLLELLQRFYDPQRGRITLNGTDIRDFDTADLRRQMAVVPQQPALFTADVWYNLRYGKPDASDEEVIAAAKAAHAHDFIQQLPDGYNSHLGEQGTRLSGGQKQRLAIARAILKDPKILLLDEATSALDAESEYHVQQALQALMHNRTTIVIAHRLATILHADNIAVLEHGRVVAQGTHAELIQVSPLYRRLAELQFQSPESQQPVAE</sequence>
<evidence type="ECO:0000313" key="10">
    <source>
        <dbReference type="EMBL" id="TLM79414.1"/>
    </source>
</evidence>
<dbReference type="PROSITE" id="PS50929">
    <property type="entry name" value="ABC_TM1F"/>
    <property type="match status" value="1"/>
</dbReference>
<dbReference type="PANTHER" id="PTHR43394:SF1">
    <property type="entry name" value="ATP-BINDING CASSETTE SUB-FAMILY B MEMBER 10, MITOCHONDRIAL"/>
    <property type="match status" value="1"/>
</dbReference>
<evidence type="ECO:0000256" key="6">
    <source>
        <dbReference type="ARBA" id="ARBA00023136"/>
    </source>
</evidence>
<feature type="transmembrane region" description="Helical" evidence="7">
    <location>
        <begin position="20"/>
        <end position="38"/>
    </location>
</feature>
<dbReference type="InterPro" id="IPR003593">
    <property type="entry name" value="AAA+_ATPase"/>
</dbReference>
<evidence type="ECO:0000313" key="11">
    <source>
        <dbReference type="Proteomes" id="UP000306791"/>
    </source>
</evidence>
<dbReference type="InterPro" id="IPR027417">
    <property type="entry name" value="P-loop_NTPase"/>
</dbReference>
<keyword evidence="5 7" id="KW-1133">Transmembrane helix</keyword>
<gene>
    <name evidence="10" type="ORF">FDY93_04460</name>
</gene>
<evidence type="ECO:0000259" key="8">
    <source>
        <dbReference type="PROSITE" id="PS50893"/>
    </source>
</evidence>
<dbReference type="PROSITE" id="PS00211">
    <property type="entry name" value="ABC_TRANSPORTER_1"/>
    <property type="match status" value="1"/>
</dbReference>
<dbReference type="PROSITE" id="PS50893">
    <property type="entry name" value="ABC_TRANSPORTER_2"/>
    <property type="match status" value="1"/>
</dbReference>